<dbReference type="InParanoid" id="A2G876"/>
<evidence type="ECO:0000256" key="1">
    <source>
        <dbReference type="SAM" id="MobiDB-lite"/>
    </source>
</evidence>
<dbReference type="Gene3D" id="1.20.870.10">
    <property type="entry name" value="Son of sevenless (SoS) protein Chain: S domain 1"/>
    <property type="match status" value="1"/>
</dbReference>
<feature type="region of interest" description="Disordered" evidence="1">
    <location>
        <begin position="1"/>
        <end position="32"/>
    </location>
</feature>
<dbReference type="KEGG" id="tva:4744288"/>
<name>A2G876_TRIV3</name>
<dbReference type="EMBL" id="DS114604">
    <property type="protein sequence ID" value="EAX86642.1"/>
    <property type="molecule type" value="Genomic_DNA"/>
</dbReference>
<dbReference type="GO" id="GO:0007264">
    <property type="term" value="P:small GTPase-mediated signal transduction"/>
    <property type="evidence" value="ECO:0007669"/>
    <property type="project" value="InterPro"/>
</dbReference>
<protein>
    <submittedName>
        <fullName evidence="2">Uncharacterized protein</fullName>
    </submittedName>
</protein>
<reference evidence="2" key="2">
    <citation type="journal article" date="2007" name="Science">
        <title>Draft genome sequence of the sexually transmitted pathogen Trichomonas vaginalis.</title>
        <authorList>
            <person name="Carlton J.M."/>
            <person name="Hirt R.P."/>
            <person name="Silva J.C."/>
            <person name="Delcher A.L."/>
            <person name="Schatz M."/>
            <person name="Zhao Q."/>
            <person name="Wortman J.R."/>
            <person name="Bidwell S.L."/>
            <person name="Alsmark U.C.M."/>
            <person name="Besteiro S."/>
            <person name="Sicheritz-Ponten T."/>
            <person name="Noel C.J."/>
            <person name="Dacks J.B."/>
            <person name="Foster P.G."/>
            <person name="Simillion C."/>
            <person name="Van de Peer Y."/>
            <person name="Miranda-Saavedra D."/>
            <person name="Barton G.J."/>
            <person name="Westrop G.D."/>
            <person name="Mueller S."/>
            <person name="Dessi D."/>
            <person name="Fiori P.L."/>
            <person name="Ren Q."/>
            <person name="Paulsen I."/>
            <person name="Zhang H."/>
            <person name="Bastida-Corcuera F.D."/>
            <person name="Simoes-Barbosa A."/>
            <person name="Brown M.T."/>
            <person name="Hayes R.D."/>
            <person name="Mukherjee M."/>
            <person name="Okumura C.Y."/>
            <person name="Schneider R."/>
            <person name="Smith A.J."/>
            <person name="Vanacova S."/>
            <person name="Villalvazo M."/>
            <person name="Haas B.J."/>
            <person name="Pertea M."/>
            <person name="Feldblyum T.V."/>
            <person name="Utterback T.R."/>
            <person name="Shu C.L."/>
            <person name="Osoegawa K."/>
            <person name="de Jong P.J."/>
            <person name="Hrdy I."/>
            <person name="Horvathova L."/>
            <person name="Zubacova Z."/>
            <person name="Dolezal P."/>
            <person name="Malik S.B."/>
            <person name="Logsdon J.M. Jr."/>
            <person name="Henze K."/>
            <person name="Gupta A."/>
            <person name="Wang C.C."/>
            <person name="Dunne R.L."/>
            <person name="Upcroft J.A."/>
            <person name="Upcroft P."/>
            <person name="White O."/>
            <person name="Salzberg S.L."/>
            <person name="Tang P."/>
            <person name="Chiu C.-H."/>
            <person name="Lee Y.-S."/>
            <person name="Embley T.M."/>
            <person name="Coombs G.H."/>
            <person name="Mottram J.C."/>
            <person name="Tachezy J."/>
            <person name="Fraser-Liggett C.M."/>
            <person name="Johnson P.J."/>
        </authorList>
    </citation>
    <scope>NUCLEOTIDE SEQUENCE [LARGE SCALE GENOMIC DNA]</scope>
    <source>
        <strain evidence="2">G3</strain>
    </source>
</reference>
<keyword evidence="3" id="KW-1185">Reference proteome</keyword>
<gene>
    <name evidence="2" type="ORF">TVAG_025460</name>
</gene>
<feature type="compositionally biased region" description="Polar residues" evidence="1">
    <location>
        <begin position="1"/>
        <end position="28"/>
    </location>
</feature>
<dbReference type="InterPro" id="IPR023578">
    <property type="entry name" value="Ras_GEF_dom_sf"/>
</dbReference>
<dbReference type="AlphaFoldDB" id="A2G876"/>
<dbReference type="SUPFAM" id="SSF48366">
    <property type="entry name" value="Ras GEF"/>
    <property type="match status" value="1"/>
</dbReference>
<dbReference type="STRING" id="5722.A2G876"/>
<evidence type="ECO:0000313" key="3">
    <source>
        <dbReference type="Proteomes" id="UP000001542"/>
    </source>
</evidence>
<dbReference type="PROSITE" id="PS50896">
    <property type="entry name" value="LISH"/>
    <property type="match status" value="1"/>
</dbReference>
<dbReference type="OrthoDB" id="546434at2759"/>
<evidence type="ECO:0000313" key="2">
    <source>
        <dbReference type="EMBL" id="EAX86642.1"/>
    </source>
</evidence>
<dbReference type="RefSeq" id="XP_001299572.1">
    <property type="nucleotide sequence ID" value="XM_001299571.1"/>
</dbReference>
<reference evidence="2" key="1">
    <citation type="submission" date="2006-10" db="EMBL/GenBank/DDBJ databases">
        <authorList>
            <person name="Amadeo P."/>
            <person name="Zhao Q."/>
            <person name="Wortman J."/>
            <person name="Fraser-Liggett C."/>
            <person name="Carlton J."/>
        </authorList>
    </citation>
    <scope>NUCLEOTIDE SEQUENCE</scope>
    <source>
        <strain evidence="2">G3</strain>
    </source>
</reference>
<organism evidence="2 3">
    <name type="scientific">Trichomonas vaginalis (strain ATCC PRA-98 / G3)</name>
    <dbReference type="NCBI Taxonomy" id="412133"/>
    <lineage>
        <taxon>Eukaryota</taxon>
        <taxon>Metamonada</taxon>
        <taxon>Parabasalia</taxon>
        <taxon>Trichomonadida</taxon>
        <taxon>Trichomonadidae</taxon>
        <taxon>Trichomonas</taxon>
    </lineage>
</organism>
<dbReference type="InterPro" id="IPR006594">
    <property type="entry name" value="LisH"/>
</dbReference>
<dbReference type="SMR" id="A2G876"/>
<accession>A2G876</accession>
<proteinExistence type="predicted"/>
<dbReference type="VEuPathDB" id="TrichDB:TVAG_025460"/>
<sequence length="563" mass="64532">MQENTETLAETPQPAQEQQVENRPSYYSETDGEKAPWLPQILANDSSILALRERLLPQTGGFSFSSDKFSEQTVSESHFNKFTCLELVYQHLQSIGLANTAETLKYESGLDFSDISQDFERTSLRILASLGASKGEKIWEIQPDPGCIYVQATPEKNCQKLLVDSSRNTISELYKIKTGSGKLDTKIVRLSQLIANLILTDLSDYDKELIFIILQIHVSSQHFLHHLLTIYNSDKLTDLFGDEKNFVATHSAQLKFSTVALLAGWIRYFGTFIDIRVLQAISDFVKEAKQQTTDLQHEFSNIEFLLKEISPGKYRPLKEEPTQMPNISDFRLVFNPTTPIAKMDPEEVARQASLLFFNEFKKIPIEEFYYAFTDGYCLVKTPQINQILHMGEVISLNLLEELVNSRDRIGTAQKYLVIISQLFNHSDYEASRVFLQVLKYLFEYNFLPNVLPFSSIPAYWKAIGGGYPDCHEYTMLIENSVNSRKPAIPNLRIELIYTSDASIAPISNSEINYPEHKKVAERIHRLYNFQNTPYNFWPVQSIQNMLLKTPKRTFEENLSLLAC</sequence>
<dbReference type="GO" id="GO:0005085">
    <property type="term" value="F:guanyl-nucleotide exchange factor activity"/>
    <property type="evidence" value="ECO:0007669"/>
    <property type="project" value="InterPro"/>
</dbReference>
<dbReference type="Gene3D" id="1.10.840.10">
    <property type="entry name" value="Ras guanine-nucleotide exchange factors catalytic domain"/>
    <property type="match status" value="2"/>
</dbReference>
<dbReference type="InterPro" id="IPR036964">
    <property type="entry name" value="RASGEF_cat_dom_sf"/>
</dbReference>
<dbReference type="VEuPathDB" id="TrichDB:TVAGG3_0274880"/>
<dbReference type="Proteomes" id="UP000001542">
    <property type="component" value="Unassembled WGS sequence"/>
</dbReference>